<dbReference type="PANTHER" id="PTHR13037:SF24">
    <property type="entry name" value="POLYCOMB PROTEIN PCL-RELATED"/>
    <property type="match status" value="1"/>
</dbReference>
<name>A0A1T3P5X5_9ACTN</name>
<accession>A0A1T3P5X5</accession>
<evidence type="ECO:0000256" key="3">
    <source>
        <dbReference type="SAM" id="Phobius"/>
    </source>
</evidence>
<reference evidence="5 6" key="1">
    <citation type="submission" date="2017-03" db="EMBL/GenBank/DDBJ databases">
        <title>Draft genome sequence of Streptomyces scabrisporus NF3, endophyte isolated from Amphipterygium adstringens.</title>
        <authorList>
            <person name="Vazquez M."/>
            <person name="Ceapa C.D."/>
            <person name="Rodriguez Luna D."/>
            <person name="Sanchez Esquivel S."/>
        </authorList>
    </citation>
    <scope>NUCLEOTIDE SEQUENCE [LARGE SCALE GENOMIC DNA]</scope>
    <source>
        <strain evidence="5 6">NF3</strain>
    </source>
</reference>
<dbReference type="STRING" id="159449.B4N89_28800"/>
<feature type="compositionally biased region" description="Pro residues" evidence="2">
    <location>
        <begin position="334"/>
        <end position="359"/>
    </location>
</feature>
<dbReference type="OrthoDB" id="3344388at2"/>
<feature type="domain" description="VWFA" evidence="4">
    <location>
        <begin position="892"/>
        <end position="1057"/>
    </location>
</feature>
<dbReference type="EMBL" id="MWQN01000001">
    <property type="protein sequence ID" value="OPC84392.1"/>
    <property type="molecule type" value="Genomic_DNA"/>
</dbReference>
<evidence type="ECO:0000313" key="5">
    <source>
        <dbReference type="EMBL" id="OPC84392.1"/>
    </source>
</evidence>
<dbReference type="InterPro" id="IPR002035">
    <property type="entry name" value="VWF_A"/>
</dbReference>
<evidence type="ECO:0000259" key="4">
    <source>
        <dbReference type="PROSITE" id="PS50234"/>
    </source>
</evidence>
<evidence type="ECO:0000256" key="1">
    <source>
        <dbReference type="ARBA" id="ARBA00022581"/>
    </source>
</evidence>
<dbReference type="InterPro" id="IPR036465">
    <property type="entry name" value="vWFA_dom_sf"/>
</dbReference>
<feature type="region of interest" description="Disordered" evidence="2">
    <location>
        <begin position="958"/>
        <end position="983"/>
    </location>
</feature>
<feature type="compositionally biased region" description="Gly residues" evidence="2">
    <location>
        <begin position="280"/>
        <end position="297"/>
    </location>
</feature>
<feature type="compositionally biased region" description="Basic and acidic residues" evidence="2">
    <location>
        <begin position="307"/>
        <end position="316"/>
    </location>
</feature>
<protein>
    <recommendedName>
        <fullName evidence="4">VWFA domain-containing protein</fullName>
    </recommendedName>
</protein>
<dbReference type="SMART" id="SM00327">
    <property type="entry name" value="VWA"/>
    <property type="match status" value="1"/>
</dbReference>
<evidence type="ECO:0000256" key="2">
    <source>
        <dbReference type="SAM" id="MobiDB-lite"/>
    </source>
</evidence>
<organism evidence="5 6">
    <name type="scientific">Embleya scabrispora</name>
    <dbReference type="NCBI Taxonomy" id="159449"/>
    <lineage>
        <taxon>Bacteria</taxon>
        <taxon>Bacillati</taxon>
        <taxon>Actinomycetota</taxon>
        <taxon>Actinomycetes</taxon>
        <taxon>Kitasatosporales</taxon>
        <taxon>Streptomycetaceae</taxon>
        <taxon>Embleya</taxon>
    </lineage>
</organism>
<dbReference type="Pfam" id="PF13519">
    <property type="entry name" value="VWA_2"/>
    <property type="match status" value="1"/>
</dbReference>
<feature type="region of interest" description="Disordered" evidence="2">
    <location>
        <begin position="280"/>
        <end position="363"/>
    </location>
</feature>
<dbReference type="Gene3D" id="3.40.50.410">
    <property type="entry name" value="von Willebrand factor, type A domain"/>
    <property type="match status" value="1"/>
</dbReference>
<keyword evidence="1" id="KW-0945">Host-virus interaction</keyword>
<sequence>MDATDRHDRPRETAGTLRAHWAWYHDGAVPACSAGPERRAHFERLVRPTLDEYAPPGWVGVTGAGREDSFVAMTLRDPEGVRYFTAPYAEIAAAGATYTALWLAFRGIDLPTDRERPLRVRLPGPAPTAALHLDDFEWLAGVAAAVLAGPVVITGADRLDSRARLELLDRITALLPYGCRAGLRFATSLGPTGRLRPRLAFGRVPAPGTVRVALDGVPAVPDLPAARAYLGELTMLRRRIGLDPLVAALATLREAGPPVAGDRLLGLLAEVGARFGPGAGVGVGNGSGVRVGNGSGVRVGPAPGSEPGREAARFAAEDPTGPSSRARGVEARPSPSPVHPSPPPTRPSPPPPPSPPPSPLERLLGGDVALAAPIAERWRAEDGDDVTRDMAAALRARPASLALGWNTAVAAGRGDRLVHVLLGPVPPLLAGSTPPAGLDARALRVPEPSVNGAGKADADVVSPEALVADLCRLLGPTPTTEVPALYDALWNHPVVLRRLLDTAGGDLGAWLGVIRPWDDRAPEWLAPYALLAGERLRPAEIPPAEAVFTLRVAGRTDTATIAAVLHDLWPTLVPLTEQRADPAARGLAALLEKPLGPAAPVAARVRADVLRLALGGAPTDGPYVAADLLALRHEPVAEGRFAGWIAALLRAVAVTPELLGELVRAGDPAVTAAVADAVLADARLAELPGLDDAWWAAIARARPELAGRAASGWFRNALRGADARAAAGVWAGEIVDGAARPRRDLYVHEVGRWWHAAPDRERDLLLPSLERELIVRGGTPAQAREELRAIRVAIAAHAWGPEAASSIVEREQEEFETFRRHLKQLRAALKHGDALRVLAIPAILALIALLAAVPPGGAAAAARPPTARTEPPDPYGAERLITTLGADRERVNYVILVDTSASMRRTGRYATARSALTAFLARLTARDRVALVTFDGVATEHGNGLEPVTDPAAMAARLPLPRPSEPADANPAGGAPPLRAEPPSDVHAALERALVVLRTSAPDSVNGVVLISDAARDAVGPDLRKDFDRLGEEGRAVAGFAVPLASDSSAGPALQRVLPNTRELRDDPADPGIALTQARTGLYLRHAARFVDADRDKGVQATWLMPPPEQPDAVDCRAFRPVPPDRRLDLSSGREMCLRLVAGTTRVPLQVTRLRVDGVGVVGLKDGAPLLAPGQPVYFSVNLAARTHRTDGMWADAGHYDARARVVGEVHSPLAETIKQQLPDARLALRTDVVGDELLYRGDERVDLSWWPWLLAGLGTLAVAGVAWFGWSWVRPRVRRRWVR</sequence>
<dbReference type="PANTHER" id="PTHR13037">
    <property type="entry name" value="FORMIN"/>
    <property type="match status" value="1"/>
</dbReference>
<dbReference type="PROSITE" id="PS50234">
    <property type="entry name" value="VWFA"/>
    <property type="match status" value="1"/>
</dbReference>
<feature type="compositionally biased region" description="Low complexity" evidence="2">
    <location>
        <begin position="966"/>
        <end position="977"/>
    </location>
</feature>
<keyword evidence="6" id="KW-1185">Reference proteome</keyword>
<gene>
    <name evidence="5" type="ORF">B4N89_28800</name>
</gene>
<proteinExistence type="predicted"/>
<dbReference type="SUPFAM" id="SSF53300">
    <property type="entry name" value="vWA-like"/>
    <property type="match status" value="1"/>
</dbReference>
<keyword evidence="3" id="KW-1133">Transmembrane helix</keyword>
<feature type="transmembrane region" description="Helical" evidence="3">
    <location>
        <begin position="1250"/>
        <end position="1274"/>
    </location>
</feature>
<dbReference type="CDD" id="cd00198">
    <property type="entry name" value="vWFA"/>
    <property type="match status" value="1"/>
</dbReference>
<evidence type="ECO:0000313" key="6">
    <source>
        <dbReference type="Proteomes" id="UP000190037"/>
    </source>
</evidence>
<comment type="caution">
    <text evidence="5">The sequence shown here is derived from an EMBL/GenBank/DDBJ whole genome shotgun (WGS) entry which is preliminary data.</text>
</comment>
<dbReference type="Proteomes" id="UP000190037">
    <property type="component" value="Unassembled WGS sequence"/>
</dbReference>
<dbReference type="RefSeq" id="WP_078978688.1">
    <property type="nucleotide sequence ID" value="NZ_MWQN01000001.1"/>
</dbReference>
<keyword evidence="3" id="KW-0812">Transmembrane</keyword>
<keyword evidence="3" id="KW-0472">Membrane</keyword>